<evidence type="ECO:0000256" key="2">
    <source>
        <dbReference type="ARBA" id="ARBA00022761"/>
    </source>
</evidence>
<dbReference type="PROSITE" id="PS51211">
    <property type="entry name" value="VITELLOGENIN"/>
    <property type="match status" value="1"/>
</dbReference>
<reference evidence="8" key="1">
    <citation type="submission" date="2020-08" db="EMBL/GenBank/DDBJ databases">
        <title>Multicomponent nature underlies the extraordinary mechanical properties of spider dragline silk.</title>
        <authorList>
            <person name="Kono N."/>
            <person name="Nakamura H."/>
            <person name="Mori M."/>
            <person name="Yoshida Y."/>
            <person name="Ohtoshi R."/>
            <person name="Malay A.D."/>
            <person name="Moran D.A.P."/>
            <person name="Tomita M."/>
            <person name="Numata K."/>
            <person name="Arakawa K."/>
        </authorList>
    </citation>
    <scope>NUCLEOTIDE SEQUENCE</scope>
</reference>
<dbReference type="AlphaFoldDB" id="A0A8X6Y1K5"/>
<dbReference type="SMART" id="SM00638">
    <property type="entry name" value="LPD_N"/>
    <property type="match status" value="1"/>
</dbReference>
<dbReference type="Proteomes" id="UP000886998">
    <property type="component" value="Unassembled WGS sequence"/>
</dbReference>
<dbReference type="InterPro" id="IPR015819">
    <property type="entry name" value="Lipid_transp_b-sht_shell"/>
</dbReference>
<evidence type="ECO:0000256" key="6">
    <source>
        <dbReference type="SAM" id="SignalP"/>
    </source>
</evidence>
<dbReference type="EMBL" id="BMAV01014671">
    <property type="protein sequence ID" value="GFY63264.1"/>
    <property type="molecule type" value="Genomic_DNA"/>
</dbReference>
<evidence type="ECO:0000259" key="7">
    <source>
        <dbReference type="PROSITE" id="PS51211"/>
    </source>
</evidence>
<feature type="domain" description="Vitellogenin" evidence="7">
    <location>
        <begin position="24"/>
        <end position="723"/>
    </location>
</feature>
<feature type="signal peptide" evidence="6">
    <location>
        <begin position="1"/>
        <end position="18"/>
    </location>
</feature>
<dbReference type="SUPFAM" id="SSF56968">
    <property type="entry name" value="Lipovitellin-phosvitin complex, beta-sheet shell regions"/>
    <property type="match status" value="2"/>
</dbReference>
<evidence type="ECO:0000313" key="8">
    <source>
        <dbReference type="EMBL" id="GFY63264.1"/>
    </source>
</evidence>
<keyword evidence="2" id="KW-0758">Storage protein</keyword>
<evidence type="ECO:0000313" key="9">
    <source>
        <dbReference type="Proteomes" id="UP000886998"/>
    </source>
</evidence>
<dbReference type="Gene3D" id="1.25.10.20">
    <property type="entry name" value="Vitellinogen, superhelical"/>
    <property type="match status" value="2"/>
</dbReference>
<evidence type="ECO:0000256" key="5">
    <source>
        <dbReference type="PROSITE-ProRule" id="PRU00557"/>
    </source>
</evidence>
<keyword evidence="1 6" id="KW-0732">Signal</keyword>
<protein>
    <submittedName>
        <fullName evidence="8">Apolipoprotein B-100</fullName>
    </submittedName>
</protein>
<dbReference type="Gene3D" id="2.30.230.10">
    <property type="entry name" value="Lipovitellin, beta-sheet shell regions, chain A"/>
    <property type="match status" value="1"/>
</dbReference>
<dbReference type="SMART" id="SM01169">
    <property type="entry name" value="DUF1943"/>
    <property type="match status" value="1"/>
</dbReference>
<dbReference type="PANTHER" id="PTHR23345:SF15">
    <property type="entry name" value="VITELLOGENIN 1-RELATED"/>
    <property type="match status" value="1"/>
</dbReference>
<comment type="caution">
    <text evidence="8">The sequence shown here is derived from an EMBL/GenBank/DDBJ whole genome shotgun (WGS) entry which is preliminary data.</text>
</comment>
<dbReference type="GO" id="GO:0005319">
    <property type="term" value="F:lipid transporter activity"/>
    <property type="evidence" value="ECO:0007669"/>
    <property type="project" value="InterPro"/>
</dbReference>
<dbReference type="Gene3D" id="2.20.80.10">
    <property type="entry name" value="Lipovitellin-phosvitin complex, chain A, domain 4"/>
    <property type="match status" value="1"/>
</dbReference>
<dbReference type="OrthoDB" id="6435993at2759"/>
<dbReference type="InterPro" id="IPR001747">
    <property type="entry name" value="Vitellogenin_N"/>
</dbReference>
<dbReference type="Pfam" id="PF01347">
    <property type="entry name" value="Vitellogenin_N"/>
    <property type="match status" value="1"/>
</dbReference>
<comment type="caution">
    <text evidence="5">Lacks conserved residue(s) required for the propagation of feature annotation.</text>
</comment>
<feature type="chain" id="PRO_5036476465" evidence="6">
    <location>
        <begin position="19"/>
        <end position="977"/>
    </location>
</feature>
<dbReference type="InterPro" id="IPR015255">
    <property type="entry name" value="Vitellinogen_open_b-sht"/>
</dbReference>
<evidence type="ECO:0000256" key="3">
    <source>
        <dbReference type="ARBA" id="ARBA00023157"/>
    </source>
</evidence>
<name>A0A8X6Y1K5_9ARAC</name>
<evidence type="ECO:0000256" key="1">
    <source>
        <dbReference type="ARBA" id="ARBA00022729"/>
    </source>
</evidence>
<dbReference type="SUPFAM" id="SSF48431">
    <property type="entry name" value="Lipovitellin-phosvitin complex, superhelical domain"/>
    <property type="match status" value="2"/>
</dbReference>
<dbReference type="Pfam" id="PF09172">
    <property type="entry name" value="Vit_open_b-sht"/>
    <property type="match status" value="1"/>
</dbReference>
<dbReference type="InterPro" id="IPR011030">
    <property type="entry name" value="Lipovitellin_superhlx_dom"/>
</dbReference>
<keyword evidence="4" id="KW-0325">Glycoprotein</keyword>
<dbReference type="GO" id="GO:0045735">
    <property type="term" value="F:nutrient reservoir activity"/>
    <property type="evidence" value="ECO:0007669"/>
    <property type="project" value="UniProtKB-KW"/>
</dbReference>
<accession>A0A8X6Y1K5</accession>
<keyword evidence="3" id="KW-1015">Disulfide bond</keyword>
<proteinExistence type="predicted"/>
<sequence>MRSWYYLLLFAGHVFSNACPPLDHESVLQPGYGYSYRLESGASTQDENKVSVQCDVSISHSDGCFYLLHLDFCFLNASQNADHQPLTELSKYSILFSLVNGEIPEIYTDEKDPKYCVNIKRAILSTFVFKLSYATKTFQELHTDIQGTCPLTSTIFDKKKGFVRTTKDIRRCVFPTHWSPRNKDFVQSITNSTVECEYEVNMKSKRLEKVDCKERHAILLEPFTTASLQSNILLTYVGSSRQTERKVFSSLTRKTHIIFEPEVIQDPPLNTSLSAAKRMLSELVEHSIDEIKLSTISQFTDFVHWIKSSSDLMPLLEMVETCSYLTGEIACTWVVKEIGMSYFEDALLQCNTISCFEMMSFLVKNKGFTPDYHSWSNMHFSDPFILEHVTNVCHSTQSDKCWIVLGTLLQRIFSTQRIPEENKQRFQEVAKHFHRNIKSFCDFKSDMYSELLRDLKAVKNVGRYYFLLIPDAHEHLLDCFLASDVPDHIRTSIFENKQRFQEVAKHFHRNIKSFCDFKSDMYSELLRDLKAVKNVGRYYFLLIPDAHEHLLDCFLASDVPDHIRTSIFEVLVAVDICNTEVSCENTYGKLLPVFQNKSSLLSVRTLTYELILNMSQKFKFEEEVLIVLKTDQNLQLKSHIAYNLKSLFENALLFKEGEKSRFIKSMKKLLEENELSLDAMIHESRAKSVSDNKTFSMNFAFTWVKSYYSNIYDSIRNYLKSGLVPEIFHRILYIFEFGVGGKEEILKMFSKIVNRLNIEISSFENVFKSIQDIAKNFGTYSKPFQWYDFQEEVFKNVRKLEIIHKIFKLNARFSFRHFFEVLRNGIFDLSFDDIKDLSSKLFETPTLMRNFERGLRYNPTKIVKLFETHHEVPTMIGMPLKWSTEATLAFSLRSRLEVDFNLDKFEFHAEAICRPSAAVTVLNQVVMDFASVTQIGVLSNFSGYSSVEVKAKLNYTEKKKVFSFEKPPKTQKILELL</sequence>
<gene>
    <name evidence="8" type="primary">APOB</name>
    <name evidence="8" type="ORF">TNIN_245351</name>
</gene>
<evidence type="ECO:0000256" key="4">
    <source>
        <dbReference type="ARBA" id="ARBA00023180"/>
    </source>
</evidence>
<dbReference type="InterPro" id="IPR050733">
    <property type="entry name" value="Vitellogenin/Apolipophorin"/>
</dbReference>
<keyword evidence="9" id="KW-1185">Reference proteome</keyword>
<dbReference type="InterPro" id="IPR015816">
    <property type="entry name" value="Vitellinogen_b-sht_N"/>
</dbReference>
<organism evidence="8 9">
    <name type="scientific">Trichonephila inaurata madagascariensis</name>
    <dbReference type="NCBI Taxonomy" id="2747483"/>
    <lineage>
        <taxon>Eukaryota</taxon>
        <taxon>Metazoa</taxon>
        <taxon>Ecdysozoa</taxon>
        <taxon>Arthropoda</taxon>
        <taxon>Chelicerata</taxon>
        <taxon>Arachnida</taxon>
        <taxon>Araneae</taxon>
        <taxon>Araneomorphae</taxon>
        <taxon>Entelegynae</taxon>
        <taxon>Araneoidea</taxon>
        <taxon>Nephilidae</taxon>
        <taxon>Trichonephila</taxon>
        <taxon>Trichonephila inaurata</taxon>
    </lineage>
</organism>
<dbReference type="PANTHER" id="PTHR23345">
    <property type="entry name" value="VITELLOGENIN-RELATED"/>
    <property type="match status" value="1"/>
</dbReference>